<gene>
    <name evidence="1" type="ORF">Cgig2_007173</name>
</gene>
<name>A0A9Q1Q683_9CARY</name>
<proteinExistence type="predicted"/>
<accession>A0A9Q1Q683</accession>
<dbReference type="AlphaFoldDB" id="A0A9Q1Q683"/>
<protein>
    <submittedName>
        <fullName evidence="1">Uncharacterized protein</fullName>
    </submittedName>
</protein>
<keyword evidence="2" id="KW-1185">Reference proteome</keyword>
<evidence type="ECO:0000313" key="1">
    <source>
        <dbReference type="EMBL" id="KAJ8430109.1"/>
    </source>
</evidence>
<dbReference type="EMBL" id="JAKOGI010000823">
    <property type="protein sequence ID" value="KAJ8430109.1"/>
    <property type="molecule type" value="Genomic_DNA"/>
</dbReference>
<evidence type="ECO:0000313" key="2">
    <source>
        <dbReference type="Proteomes" id="UP001153076"/>
    </source>
</evidence>
<comment type="caution">
    <text evidence="1">The sequence shown here is derived from an EMBL/GenBank/DDBJ whole genome shotgun (WGS) entry which is preliminary data.</text>
</comment>
<sequence>MANCPSFSSPCTALVFHEEVQVIGVSLDTPTAKSSCHPNRHLPTANPQAMHPFGQPSRDYPRGTPCWVGALTRDASKSRVSSGCKHPAGVGSQQAAYGYLDGATPAKVMPYWAACRAAQLGRLSWELPQLNRLVHRTGLAQCLGYRHAKHYHRCLVPSHNTSGHLIRAPGTNAHALSRRGIHPDDTPCDLVTTKSYPT</sequence>
<dbReference type="Proteomes" id="UP001153076">
    <property type="component" value="Unassembled WGS sequence"/>
</dbReference>
<reference evidence="1" key="1">
    <citation type="submission" date="2022-04" db="EMBL/GenBank/DDBJ databases">
        <title>Carnegiea gigantea Genome sequencing and assembly v2.</title>
        <authorList>
            <person name="Copetti D."/>
            <person name="Sanderson M.J."/>
            <person name="Burquez A."/>
            <person name="Wojciechowski M.F."/>
        </authorList>
    </citation>
    <scope>NUCLEOTIDE SEQUENCE</scope>
    <source>
        <strain evidence="1">SGP5-SGP5p</strain>
        <tissue evidence="1">Aerial part</tissue>
    </source>
</reference>
<organism evidence="1 2">
    <name type="scientific">Carnegiea gigantea</name>
    <dbReference type="NCBI Taxonomy" id="171969"/>
    <lineage>
        <taxon>Eukaryota</taxon>
        <taxon>Viridiplantae</taxon>
        <taxon>Streptophyta</taxon>
        <taxon>Embryophyta</taxon>
        <taxon>Tracheophyta</taxon>
        <taxon>Spermatophyta</taxon>
        <taxon>Magnoliopsida</taxon>
        <taxon>eudicotyledons</taxon>
        <taxon>Gunneridae</taxon>
        <taxon>Pentapetalae</taxon>
        <taxon>Caryophyllales</taxon>
        <taxon>Cactineae</taxon>
        <taxon>Cactaceae</taxon>
        <taxon>Cactoideae</taxon>
        <taxon>Echinocereeae</taxon>
        <taxon>Carnegiea</taxon>
    </lineage>
</organism>